<keyword evidence="3 4" id="KW-0687">Ribonucleoprotein</keyword>
<dbReference type="InterPro" id="IPR012678">
    <property type="entry name" value="Ribosomal_uL23/eL15/eS24_sf"/>
</dbReference>
<dbReference type="InterPro" id="IPR012677">
    <property type="entry name" value="Nucleotide-bd_a/b_plait_sf"/>
</dbReference>
<dbReference type="AlphaFoldDB" id="M9PJV0"/>
<gene>
    <name evidence="4 5" type="primary">rpl23</name>
</gene>
<protein>
    <recommendedName>
        <fullName evidence="4">Large ribosomal subunit protein uL23c</fullName>
    </recommendedName>
</protein>
<dbReference type="Gene3D" id="3.30.70.330">
    <property type="match status" value="1"/>
</dbReference>
<comment type="similarity">
    <text evidence="1 4">Belongs to the universal ribosomal protein uL23 family.</text>
</comment>
<dbReference type="GO" id="GO:1990904">
    <property type="term" value="C:ribonucleoprotein complex"/>
    <property type="evidence" value="ECO:0007669"/>
    <property type="project" value="UniProtKB-KW"/>
</dbReference>
<dbReference type="GO" id="GO:0009507">
    <property type="term" value="C:chloroplast"/>
    <property type="evidence" value="ECO:0007669"/>
    <property type="project" value="UniProtKB-SubCell"/>
</dbReference>
<dbReference type="Pfam" id="PF00276">
    <property type="entry name" value="Ribosomal_L23"/>
    <property type="match status" value="1"/>
</dbReference>
<dbReference type="PANTHER" id="PTHR11620">
    <property type="entry name" value="60S RIBOSOMAL PROTEIN L23A"/>
    <property type="match status" value="1"/>
</dbReference>
<name>M9PJV0_EQUHY</name>
<evidence type="ECO:0000256" key="1">
    <source>
        <dbReference type="ARBA" id="ARBA00006700"/>
    </source>
</evidence>
<dbReference type="GO" id="GO:0003735">
    <property type="term" value="F:structural constituent of ribosome"/>
    <property type="evidence" value="ECO:0007669"/>
    <property type="project" value="InterPro"/>
</dbReference>
<evidence type="ECO:0000313" key="5">
    <source>
        <dbReference type="EMBL" id="AGC26670.1"/>
    </source>
</evidence>
<dbReference type="EMBL" id="KC117177">
    <property type="protein sequence ID" value="AGC26670.1"/>
    <property type="molecule type" value="Genomic_DNA"/>
</dbReference>
<dbReference type="HAMAP" id="MF_01369_B">
    <property type="entry name" value="Ribosomal_uL23_B"/>
    <property type="match status" value="1"/>
</dbReference>
<accession>M9PJV0</accession>
<comment type="function">
    <text evidence="4">Binds to 23S rRNA.</text>
</comment>
<comment type="subunit">
    <text evidence="4">Part of the 50S ribosomal subunit.</text>
</comment>
<keyword evidence="4" id="KW-0699">rRNA-binding</keyword>
<dbReference type="InterPro" id="IPR013025">
    <property type="entry name" value="Ribosomal_uL23-like"/>
</dbReference>
<dbReference type="GO" id="GO:0006412">
    <property type="term" value="P:translation"/>
    <property type="evidence" value="ECO:0007669"/>
    <property type="project" value="UniProtKB-UniRule"/>
</dbReference>
<dbReference type="GO" id="GO:0019843">
    <property type="term" value="F:rRNA binding"/>
    <property type="evidence" value="ECO:0007669"/>
    <property type="project" value="UniProtKB-UniRule"/>
</dbReference>
<dbReference type="GeneID" id="14469321"/>
<dbReference type="SUPFAM" id="SSF54189">
    <property type="entry name" value="Ribosomal proteins S24e, L23 and L15e"/>
    <property type="match status" value="1"/>
</dbReference>
<reference evidence="5" key="1">
    <citation type="journal article" date="2013" name="BMC Evol. Biol.">
        <title>Complete plastid genomes from Ophioglossum californicum, Psilotum nudum, and Equisetum hyemale reveal an ancestral land plant genome structure and resolve the position of Equisetales among monilophytes.</title>
        <authorList>
            <person name="Grewe F."/>
            <person name="Guo W."/>
            <person name="Gubbels E.A."/>
            <person name="Hansen A.K."/>
            <person name="Mower J.P."/>
        </authorList>
    </citation>
    <scope>NUCLEOTIDE SEQUENCE</scope>
</reference>
<proteinExistence type="inferred from homology"/>
<evidence type="ECO:0000256" key="4">
    <source>
        <dbReference type="HAMAP-Rule" id="MF_01369"/>
    </source>
</evidence>
<geneLocation type="chloroplast" evidence="5"/>
<evidence type="ECO:0000256" key="3">
    <source>
        <dbReference type="ARBA" id="ARBA00023274"/>
    </source>
</evidence>
<organism evidence="5">
    <name type="scientific">Equisetum hyemale</name>
    <name type="common">Dutch rush</name>
    <name type="synonym">Scouring-rush horsetail</name>
    <dbReference type="NCBI Taxonomy" id="3262"/>
    <lineage>
        <taxon>Eukaryota</taxon>
        <taxon>Viridiplantae</taxon>
        <taxon>Streptophyta</taxon>
        <taxon>Embryophyta</taxon>
        <taxon>Tracheophyta</taxon>
        <taxon>Polypodiopsida</taxon>
        <taxon>Equisetidae</taxon>
        <taxon>Equisetales</taxon>
        <taxon>Equisetaceae</taxon>
        <taxon>Equisetum</taxon>
    </lineage>
</organism>
<dbReference type="GO" id="GO:0005840">
    <property type="term" value="C:ribosome"/>
    <property type="evidence" value="ECO:0007669"/>
    <property type="project" value="UniProtKB-KW"/>
</dbReference>
<comment type="subcellular location">
    <subcellularLocation>
        <location evidence="4">Plastid</location>
        <location evidence="4">Chloroplast</location>
    </subcellularLocation>
</comment>
<dbReference type="RefSeq" id="YP_007374757.1">
    <property type="nucleotide sequence ID" value="NC_020146.1"/>
</dbReference>
<keyword evidence="5" id="KW-0934">Plastid</keyword>
<evidence type="ECO:0000256" key="2">
    <source>
        <dbReference type="ARBA" id="ARBA00022980"/>
    </source>
</evidence>
<keyword evidence="2 4" id="KW-0689">Ribosomal protein</keyword>
<keyword evidence="5" id="KW-0150">Chloroplast</keyword>
<sequence length="90" mass="10916">MISIKNQVFTEKAIKLLQKNQYTFDVNPKFTKNEMKKWVESFFNVKVKSINTHRYLNNKRKRTVVVEHYKRMIVTIDSNYSIPNFLEKEN</sequence>
<keyword evidence="4" id="KW-0694">RNA-binding</keyword>